<dbReference type="Pfam" id="PF00884">
    <property type="entry name" value="Sulfatase"/>
    <property type="match status" value="1"/>
</dbReference>
<dbReference type="EMBL" id="CAAHFH010000001">
    <property type="protein sequence ID" value="VGO19337.1"/>
    <property type="molecule type" value="Genomic_DNA"/>
</dbReference>
<dbReference type="GO" id="GO:0004065">
    <property type="term" value="F:arylsulfatase activity"/>
    <property type="evidence" value="ECO:0007669"/>
    <property type="project" value="TreeGrafter"/>
</dbReference>
<evidence type="ECO:0000256" key="1">
    <source>
        <dbReference type="SAM" id="MobiDB-lite"/>
    </source>
</evidence>
<evidence type="ECO:0000256" key="2">
    <source>
        <dbReference type="SAM" id="SignalP"/>
    </source>
</evidence>
<dbReference type="Gene3D" id="3.40.720.10">
    <property type="entry name" value="Alkaline Phosphatase, subunit A"/>
    <property type="match status" value="1"/>
</dbReference>
<evidence type="ECO:0000259" key="3">
    <source>
        <dbReference type="Pfam" id="PF00884"/>
    </source>
</evidence>
<dbReference type="PANTHER" id="PTHR46615">
    <property type="entry name" value="ARYLSULFATASE K"/>
    <property type="match status" value="1"/>
</dbReference>
<dbReference type="RefSeq" id="WP_136060748.1">
    <property type="nucleotide sequence ID" value="NZ_CAAHFH010000001.1"/>
</dbReference>
<feature type="chain" id="PRO_5029017852" evidence="2">
    <location>
        <begin position="22"/>
        <end position="520"/>
    </location>
</feature>
<keyword evidence="2" id="KW-0732">Signal</keyword>
<feature type="domain" description="Sulfatase N-terminal" evidence="3">
    <location>
        <begin position="44"/>
        <end position="386"/>
    </location>
</feature>
<protein>
    <submittedName>
        <fullName evidence="4">Arylsulfatase</fullName>
    </submittedName>
</protein>
<keyword evidence="5" id="KW-1185">Reference proteome</keyword>
<evidence type="ECO:0000313" key="5">
    <source>
        <dbReference type="Proteomes" id="UP000346198"/>
    </source>
</evidence>
<gene>
    <name evidence="4" type="ORF">SCARR_01395</name>
</gene>
<dbReference type="InterPro" id="IPR051849">
    <property type="entry name" value="GAG-degrading_sulfatase"/>
</dbReference>
<dbReference type="CDD" id="cd16155">
    <property type="entry name" value="sulfatase_like"/>
    <property type="match status" value="1"/>
</dbReference>
<feature type="compositionally biased region" description="Basic and acidic residues" evidence="1">
    <location>
        <begin position="235"/>
        <end position="247"/>
    </location>
</feature>
<dbReference type="Proteomes" id="UP000346198">
    <property type="component" value="Unassembled WGS sequence"/>
</dbReference>
<accession>A0A6C2UIQ6</accession>
<feature type="signal peptide" evidence="2">
    <location>
        <begin position="1"/>
        <end position="21"/>
    </location>
</feature>
<feature type="region of interest" description="Disordered" evidence="1">
    <location>
        <begin position="235"/>
        <end position="266"/>
    </location>
</feature>
<name>A0A6C2UIQ6_9BACT</name>
<proteinExistence type="predicted"/>
<dbReference type="InterPro" id="IPR017850">
    <property type="entry name" value="Alkaline_phosphatase_core_sf"/>
</dbReference>
<dbReference type="PANTHER" id="PTHR46615:SF1">
    <property type="entry name" value="ARYLSULFATASE K"/>
    <property type="match status" value="1"/>
</dbReference>
<dbReference type="SUPFAM" id="SSF53649">
    <property type="entry name" value="Alkaline phosphatase-like"/>
    <property type="match status" value="1"/>
</dbReference>
<organism evidence="4 5">
    <name type="scientific">Pontiella sulfatireligans</name>
    <dbReference type="NCBI Taxonomy" id="2750658"/>
    <lineage>
        <taxon>Bacteria</taxon>
        <taxon>Pseudomonadati</taxon>
        <taxon>Kiritimatiellota</taxon>
        <taxon>Kiritimatiellia</taxon>
        <taxon>Kiritimatiellales</taxon>
        <taxon>Pontiellaceae</taxon>
        <taxon>Pontiella</taxon>
    </lineage>
</organism>
<dbReference type="AlphaFoldDB" id="A0A6C2UIQ6"/>
<evidence type="ECO:0000313" key="4">
    <source>
        <dbReference type="EMBL" id="VGO19337.1"/>
    </source>
</evidence>
<reference evidence="4 5" key="1">
    <citation type="submission" date="2019-04" db="EMBL/GenBank/DDBJ databases">
        <authorList>
            <person name="Van Vliet M D."/>
        </authorList>
    </citation>
    <scope>NUCLEOTIDE SEQUENCE [LARGE SCALE GENOMIC DNA]</scope>
    <source>
        <strain evidence="4 5">F21</strain>
    </source>
</reference>
<sequence length="520" mass="58097">MQHRFKISALLFVGLCALAQAADKRPHRQASSFPKATADRQDRPNILFIIADDQSPFDLKLYDPSSELDTPVIDRLAADGMVFDGAHHMGAWIGGVCTPSRHMIMSGRTVWHIPGKPGKASHPNADNPELVPPNLADYTMGAVFNRAGYDTMRTCKRGNSYQAANDLFTVVHDKTNRGGTDEKGSAWHAERVLDYLAEREKTGDEDPFLIYLGFSHPHDTRDGKPELLRKYGATNHRDENSLPKPDPENPAPALQPNYLPAHPFHPGHKNLRDEVAVSGVWTNRDEATIRNELGREYACAENLDIQIGRVLEKLEAMGEIENTYIFYTADHGIAIGRHGLTGKQNLYEHTWRVPFIVKGPGIEAGTRVPGNIYLLDTLRTLCDLASVDVPELTEGVSFKPVLEGEMTQVRDVLYGVYSGGTKPGMRCVKKGDWKLIKYDVLDGTVRETQLFNLSDNPGELLLEHHDPDVVALTGNRPQPNQVNLAEDPKYADKLREMEACLLSEQQRLDDPYRLWDQPAN</sequence>
<dbReference type="GO" id="GO:0015024">
    <property type="term" value="F:glucuronate-2-sulfatase activity"/>
    <property type="evidence" value="ECO:0007669"/>
    <property type="project" value="TreeGrafter"/>
</dbReference>
<dbReference type="InterPro" id="IPR000917">
    <property type="entry name" value="Sulfatase_N"/>
</dbReference>